<accession>A0ABN3AJK5</accession>
<protein>
    <submittedName>
        <fullName evidence="2">Uncharacterized protein</fullName>
    </submittedName>
</protein>
<dbReference type="Proteomes" id="UP001501599">
    <property type="component" value="Unassembled WGS sequence"/>
</dbReference>
<evidence type="ECO:0000256" key="1">
    <source>
        <dbReference type="SAM" id="Phobius"/>
    </source>
</evidence>
<reference evidence="2 3" key="1">
    <citation type="journal article" date="2019" name="Int. J. Syst. Evol. Microbiol.">
        <title>The Global Catalogue of Microorganisms (GCM) 10K type strain sequencing project: providing services to taxonomists for standard genome sequencing and annotation.</title>
        <authorList>
            <consortium name="The Broad Institute Genomics Platform"/>
            <consortium name="The Broad Institute Genome Sequencing Center for Infectious Disease"/>
            <person name="Wu L."/>
            <person name="Ma J."/>
        </authorList>
    </citation>
    <scope>NUCLEOTIDE SEQUENCE [LARGE SCALE GENOMIC DNA]</scope>
    <source>
        <strain evidence="2 3">JCM 16026</strain>
    </source>
</reference>
<organism evidence="2 3">
    <name type="scientific">Agrococcus versicolor</name>
    <dbReference type="NCBI Taxonomy" id="501482"/>
    <lineage>
        <taxon>Bacteria</taxon>
        <taxon>Bacillati</taxon>
        <taxon>Actinomycetota</taxon>
        <taxon>Actinomycetes</taxon>
        <taxon>Micrococcales</taxon>
        <taxon>Microbacteriaceae</taxon>
        <taxon>Agrococcus</taxon>
    </lineage>
</organism>
<feature type="transmembrane region" description="Helical" evidence="1">
    <location>
        <begin position="151"/>
        <end position="181"/>
    </location>
</feature>
<name>A0ABN3AJK5_9MICO</name>
<dbReference type="EMBL" id="BAAAQT010000001">
    <property type="protein sequence ID" value="GAA2170687.1"/>
    <property type="molecule type" value="Genomic_DNA"/>
</dbReference>
<keyword evidence="3" id="KW-1185">Reference proteome</keyword>
<proteinExistence type="predicted"/>
<keyword evidence="1" id="KW-1133">Transmembrane helix</keyword>
<comment type="caution">
    <text evidence="2">The sequence shown here is derived from an EMBL/GenBank/DDBJ whole genome shotgun (WGS) entry which is preliminary data.</text>
</comment>
<feature type="transmembrane region" description="Helical" evidence="1">
    <location>
        <begin position="86"/>
        <end position="111"/>
    </location>
</feature>
<keyword evidence="1" id="KW-0812">Transmembrane</keyword>
<dbReference type="RefSeq" id="WP_344339399.1">
    <property type="nucleotide sequence ID" value="NZ_BAAAQT010000001.1"/>
</dbReference>
<keyword evidence="1" id="KW-0472">Membrane</keyword>
<feature type="transmembrane region" description="Helical" evidence="1">
    <location>
        <begin position="31"/>
        <end position="60"/>
    </location>
</feature>
<sequence length="199" mass="20777">MPQVGRAERERAVRPPLPPHVRTAARSAGGWGLTLFSAGVNLVVALSAVGTVVALARWFLVELVAGSDGVEQAVASWLASIDPTPWIVTIVVVLLIAGGLAALGATTSIRILRRAGIARAREITWWCCGVGTVVQAALSIASGWIMTLVGLLTGVVGLGIVVLIYVVVSTLLTSLVGYLAGPRLWMARTRRELARAPAA</sequence>
<feature type="transmembrane region" description="Helical" evidence="1">
    <location>
        <begin position="123"/>
        <end position="145"/>
    </location>
</feature>
<gene>
    <name evidence="2" type="ORF">GCM10009846_01960</name>
</gene>
<evidence type="ECO:0000313" key="3">
    <source>
        <dbReference type="Proteomes" id="UP001501599"/>
    </source>
</evidence>
<evidence type="ECO:0000313" key="2">
    <source>
        <dbReference type="EMBL" id="GAA2170687.1"/>
    </source>
</evidence>